<dbReference type="PANTHER" id="PTHR34218:SF3">
    <property type="entry name" value="ACYL-HOMOSERINE LACTONE ACYLASE PVDQ"/>
    <property type="match status" value="1"/>
</dbReference>
<gene>
    <name evidence="5" type="ORF">PRZ01_15200</name>
</gene>
<comment type="similarity">
    <text evidence="1">Belongs to the peptidase S45 family.</text>
</comment>
<dbReference type="InterPro" id="IPR023343">
    <property type="entry name" value="Penicillin_amidase_dom1"/>
</dbReference>
<protein>
    <submittedName>
        <fullName evidence="5">Penicillin acylase family protein</fullName>
    </submittedName>
</protein>
<keyword evidence="4" id="KW-0865">Zymogen</keyword>
<dbReference type="Gene3D" id="1.10.439.10">
    <property type="entry name" value="Penicillin Amidohydrolase, domain 1"/>
    <property type="match status" value="1"/>
</dbReference>
<reference evidence="5 6" key="1">
    <citation type="submission" date="2022-10" db="EMBL/GenBank/DDBJ databases">
        <title>paucibacter sp. hw8 Genome sequencing.</title>
        <authorList>
            <person name="Park S."/>
        </authorList>
    </citation>
    <scope>NUCLEOTIDE SEQUENCE [LARGE SCALE GENOMIC DNA]</scope>
    <source>
        <strain evidence="6">hw8</strain>
    </source>
</reference>
<dbReference type="Gene3D" id="3.60.20.10">
    <property type="entry name" value="Glutamine Phosphoribosylpyrophosphate, subunit 1, domain 1"/>
    <property type="match status" value="1"/>
</dbReference>
<evidence type="ECO:0000256" key="1">
    <source>
        <dbReference type="ARBA" id="ARBA00006586"/>
    </source>
</evidence>
<evidence type="ECO:0000256" key="3">
    <source>
        <dbReference type="ARBA" id="ARBA00022801"/>
    </source>
</evidence>
<evidence type="ECO:0000313" key="6">
    <source>
        <dbReference type="Proteomes" id="UP001219862"/>
    </source>
</evidence>
<dbReference type="InterPro" id="IPR043147">
    <property type="entry name" value="Penicillin_amidase_A-knob"/>
</dbReference>
<evidence type="ECO:0000256" key="2">
    <source>
        <dbReference type="ARBA" id="ARBA00022729"/>
    </source>
</evidence>
<keyword evidence="3" id="KW-0378">Hydrolase</keyword>
<dbReference type="EMBL" id="JAQQXS010000014">
    <property type="protein sequence ID" value="MDC8786535.1"/>
    <property type="molecule type" value="Genomic_DNA"/>
</dbReference>
<dbReference type="Gene3D" id="2.30.120.10">
    <property type="match status" value="1"/>
</dbReference>
<dbReference type="InterPro" id="IPR029055">
    <property type="entry name" value="Ntn_hydrolases_N"/>
</dbReference>
<name>A0ABT5KVS0_9BURK</name>
<keyword evidence="2" id="KW-0732">Signal</keyword>
<dbReference type="InterPro" id="IPR043146">
    <property type="entry name" value="Penicillin_amidase_N_B-knob"/>
</dbReference>
<dbReference type="Proteomes" id="UP001219862">
    <property type="component" value="Unassembled WGS sequence"/>
</dbReference>
<dbReference type="SUPFAM" id="SSF56235">
    <property type="entry name" value="N-terminal nucleophile aminohydrolases (Ntn hydrolases)"/>
    <property type="match status" value="1"/>
</dbReference>
<dbReference type="Pfam" id="PF01804">
    <property type="entry name" value="Penicil_amidase"/>
    <property type="match status" value="1"/>
</dbReference>
<dbReference type="InterPro" id="IPR002692">
    <property type="entry name" value="S45"/>
</dbReference>
<dbReference type="PANTHER" id="PTHR34218">
    <property type="entry name" value="PEPTIDASE S45 PENICILLIN AMIDASE"/>
    <property type="match status" value="1"/>
</dbReference>
<keyword evidence="6" id="KW-1185">Reference proteome</keyword>
<evidence type="ECO:0000313" key="5">
    <source>
        <dbReference type="EMBL" id="MDC8786535.1"/>
    </source>
</evidence>
<proteinExistence type="inferred from homology"/>
<comment type="caution">
    <text evidence="5">The sequence shown here is derived from an EMBL/GenBank/DDBJ whole genome shotgun (WGS) entry which is preliminary data.</text>
</comment>
<dbReference type="Gene3D" id="1.10.1400.10">
    <property type="match status" value="1"/>
</dbReference>
<sequence>MLKSDSLEGAWTACVACVPRVAVWAVLLCLAACGGSSDSNPNAPSAPASPAFSAEIRYTSYGVPHVKADDFKGAGYGYGFAFATDHICLFAQELVTLHGERSRYFGATDANGVPITYLGQFGDFTPNLSSDFFYKALMTPALAQAMRTATGAEVRDMVTGFVAGYNRYLRDQGVNGLPTECKGAAWVKPMTEDDAYYRFSQAAMAGSSMQFINAIGSAQPPLAKPAAASPVKFSAIALTKKSTQLALLNSPLMQNTRWLQEHAIGSNGYGLGKGVTQSGAGMVLGNPHFPWWGALRLHQLHITVPGKYDVMGATLLGTVVPLIGFNKDVAWTHTFSTDNRFTLFQLKLDPADATRYQVDGIYKAMTQTPLSVQVLQADGSLAVVQRTMYGTDFGPLLSDGATFGWTSAAAFAIRDANYSNYQLLDQALLNGKASSADGLRQALATYNAMPWVNTMAADRTGKALFANYSVAANVSDAKLGACVNSPMARYLMASNGVVLMDGSQSSCNWTGSLPAAQRPYVLRDDYIVNANDSHWFPNQNTRLTGYPKIIATGPDAEGSVQGERTRTGHVQVLDRMSGADGLPGTGFTLANLQQVYQKSRFFKAEMWLDEFLAATCTGAAPKAANSSGVITDLTAACAVLAGWKKTEGLADPGALLFRKLYELSGELKAASYWRVPFDPADPIYTPKGFNTSNTQAATSLADAVGWFAAQNMALAEINAKRQVVVRGSAPVVLPGGRYTFNNVRGSWSGGLYGDPVYGNSYMQFVTFDANGPVAQGMLTYSQSSHVFSAHNADQTRAYSDIYLKGTSWIKLPFSDAEIQADTAYKSVKISE</sequence>
<accession>A0ABT5KVS0</accession>
<dbReference type="RefSeq" id="WP_273597650.1">
    <property type="nucleotide sequence ID" value="NZ_JAQQXS010000014.1"/>
</dbReference>
<evidence type="ECO:0000256" key="4">
    <source>
        <dbReference type="ARBA" id="ARBA00023145"/>
    </source>
</evidence>
<organism evidence="5 6">
    <name type="scientific">Roseateles koreensis</name>
    <dbReference type="NCBI Taxonomy" id="2987526"/>
    <lineage>
        <taxon>Bacteria</taxon>
        <taxon>Pseudomonadati</taxon>
        <taxon>Pseudomonadota</taxon>
        <taxon>Betaproteobacteria</taxon>
        <taxon>Burkholderiales</taxon>
        <taxon>Sphaerotilaceae</taxon>
        <taxon>Roseateles</taxon>
    </lineage>
</organism>